<dbReference type="GO" id="GO:0000800">
    <property type="term" value="C:lateral element"/>
    <property type="evidence" value="ECO:0007669"/>
    <property type="project" value="TreeGrafter"/>
</dbReference>
<dbReference type="InterPro" id="IPR025888">
    <property type="entry name" value="MEI4"/>
</dbReference>
<dbReference type="GO" id="GO:0007129">
    <property type="term" value="P:homologous chromosome pairing at meiosis"/>
    <property type="evidence" value="ECO:0007669"/>
    <property type="project" value="TreeGrafter"/>
</dbReference>
<evidence type="ECO:0000313" key="4">
    <source>
        <dbReference type="Proteomes" id="UP001209878"/>
    </source>
</evidence>
<accession>A0AAD9NN71</accession>
<dbReference type="PANTHER" id="PTHR28575">
    <property type="entry name" value="MEIOSIS-SPECIFIC PROTEIN MEI4"/>
    <property type="match status" value="1"/>
</dbReference>
<dbReference type="PANTHER" id="PTHR28575:SF1">
    <property type="entry name" value="MEIOSIS-SPECIFIC PROTEIN MEI4"/>
    <property type="match status" value="1"/>
</dbReference>
<dbReference type="AlphaFoldDB" id="A0AAD9NN71"/>
<evidence type="ECO:0000313" key="3">
    <source>
        <dbReference type="EMBL" id="KAK2176527.1"/>
    </source>
</evidence>
<reference evidence="3" key="1">
    <citation type="journal article" date="2023" name="Mol. Biol. Evol.">
        <title>Third-Generation Sequencing Reveals the Adaptive Role of the Epigenome in Three Deep-Sea Polychaetes.</title>
        <authorList>
            <person name="Perez M."/>
            <person name="Aroh O."/>
            <person name="Sun Y."/>
            <person name="Lan Y."/>
            <person name="Juniper S.K."/>
            <person name="Young C.R."/>
            <person name="Angers B."/>
            <person name="Qian P.Y."/>
        </authorList>
    </citation>
    <scope>NUCLEOTIDE SEQUENCE</scope>
    <source>
        <strain evidence="3">R07B-5</strain>
    </source>
</reference>
<keyword evidence="1" id="KW-0469">Meiosis</keyword>
<dbReference type="GO" id="GO:0006310">
    <property type="term" value="P:DNA recombination"/>
    <property type="evidence" value="ECO:0007669"/>
    <property type="project" value="InterPro"/>
</dbReference>
<dbReference type="Pfam" id="PF13971">
    <property type="entry name" value="Mei4"/>
    <property type="match status" value="1"/>
</dbReference>
<proteinExistence type="inferred from homology"/>
<dbReference type="GO" id="GO:0048477">
    <property type="term" value="P:oogenesis"/>
    <property type="evidence" value="ECO:0007669"/>
    <property type="project" value="TreeGrafter"/>
</dbReference>
<dbReference type="GO" id="GO:0042138">
    <property type="term" value="P:meiotic DNA double-strand break formation"/>
    <property type="evidence" value="ECO:0007669"/>
    <property type="project" value="InterPro"/>
</dbReference>
<comment type="similarity">
    <text evidence="2">Belongs to the MEI4L family.</text>
</comment>
<protein>
    <submittedName>
        <fullName evidence="3">Uncharacterized protein</fullName>
    </submittedName>
</protein>
<dbReference type="GO" id="GO:0007283">
    <property type="term" value="P:spermatogenesis"/>
    <property type="evidence" value="ECO:0007669"/>
    <property type="project" value="TreeGrafter"/>
</dbReference>
<dbReference type="EMBL" id="JAODUO010000659">
    <property type="protein sequence ID" value="KAK2176527.1"/>
    <property type="molecule type" value="Genomic_DNA"/>
</dbReference>
<organism evidence="3 4">
    <name type="scientific">Ridgeia piscesae</name>
    <name type="common">Tubeworm</name>
    <dbReference type="NCBI Taxonomy" id="27915"/>
    <lineage>
        <taxon>Eukaryota</taxon>
        <taxon>Metazoa</taxon>
        <taxon>Spiralia</taxon>
        <taxon>Lophotrochozoa</taxon>
        <taxon>Annelida</taxon>
        <taxon>Polychaeta</taxon>
        <taxon>Sedentaria</taxon>
        <taxon>Canalipalpata</taxon>
        <taxon>Sabellida</taxon>
        <taxon>Siboglinidae</taxon>
        <taxon>Ridgeia</taxon>
    </lineage>
</organism>
<sequence>METSGGVSANQVKLTESESSFLRYVKVALAVAVIRSRPLGMTGRQYAEQLFLQSQRRQLFWRTRGERLKEEVLQLKQQLIQTQASVAGAVSVCQHRPLQPDVGPMSDSQTLFLTPPCSLSELHSPDTDSTRQKELAQHVTFLQSIVTLKSLSSLKSVSVTSTTVETLQRVLQTLQPWLCGGAEYELSSGSVEHAVGAVTKLLNSPGLSSVAAAASDAVLDMVQDLLKNVVEYNWSCEKTADPGRQRRICVVIITLLRHASMRAKGTALLARRLCEFSSFLRLVKVQAVQLQPHTYENIYHVMWCLERIVDEEIRSDVKVIDDNALVHVDRLLDDSLLHVSEEFPLFAQYVWHIGGLLRTLKRAS</sequence>
<comment type="caution">
    <text evidence="3">The sequence shown here is derived from an EMBL/GenBank/DDBJ whole genome shotgun (WGS) entry which is preliminary data.</text>
</comment>
<name>A0AAD9NN71_RIDPI</name>
<gene>
    <name evidence="3" type="ORF">NP493_660g05039</name>
</gene>
<keyword evidence="4" id="KW-1185">Reference proteome</keyword>
<dbReference type="Proteomes" id="UP001209878">
    <property type="component" value="Unassembled WGS sequence"/>
</dbReference>
<evidence type="ECO:0000256" key="1">
    <source>
        <dbReference type="ARBA" id="ARBA00023254"/>
    </source>
</evidence>
<evidence type="ECO:0000256" key="2">
    <source>
        <dbReference type="ARBA" id="ARBA00093453"/>
    </source>
</evidence>